<dbReference type="InterPro" id="IPR003369">
    <property type="entry name" value="TatA/B/E"/>
</dbReference>
<proteinExistence type="predicted"/>
<comment type="caution">
    <text evidence="9">The sequence shown here is derived from an EMBL/GenBank/DDBJ whole genome shotgun (WGS) entry which is preliminary data.</text>
</comment>
<dbReference type="OrthoDB" id="7206969at2"/>
<dbReference type="Proteomes" id="UP000245137">
    <property type="component" value="Unassembled WGS sequence"/>
</dbReference>
<evidence type="ECO:0000256" key="8">
    <source>
        <dbReference type="SAM" id="MobiDB-lite"/>
    </source>
</evidence>
<evidence type="ECO:0000256" key="6">
    <source>
        <dbReference type="ARBA" id="ARBA00023010"/>
    </source>
</evidence>
<keyword evidence="7" id="KW-0472">Membrane</keyword>
<evidence type="ECO:0000256" key="5">
    <source>
        <dbReference type="ARBA" id="ARBA00022989"/>
    </source>
</evidence>
<dbReference type="EMBL" id="PUIV01000031">
    <property type="protein sequence ID" value="PWB92975.1"/>
    <property type="molecule type" value="Genomic_DNA"/>
</dbReference>
<reference evidence="9 10" key="1">
    <citation type="journal article" date="2018" name="Appl. Microbiol. Biotechnol.">
        <title>Co-cultivation of the strictly anaerobic methanogen Methanosarcina barkeri with aerobic methanotrophs in an oxygen-limited membrane bioreactor.</title>
        <authorList>
            <person name="In 't Zandt M.H."/>
            <person name="van den Bosch T.J.M."/>
            <person name="Rijkers R."/>
            <person name="van Kessel M.A.H.J."/>
            <person name="Jetten M.S.M."/>
            <person name="Welte C.U."/>
        </authorList>
    </citation>
    <scope>NUCLEOTIDE SEQUENCE [LARGE SCALE GENOMIC DNA]</scope>
    <source>
        <strain evidence="9 10">DSM 17706</strain>
    </source>
</reference>
<evidence type="ECO:0000256" key="2">
    <source>
        <dbReference type="ARBA" id="ARBA00022448"/>
    </source>
</evidence>
<evidence type="ECO:0000256" key="3">
    <source>
        <dbReference type="ARBA" id="ARBA00022692"/>
    </source>
</evidence>
<evidence type="ECO:0000256" key="1">
    <source>
        <dbReference type="ARBA" id="ARBA00004167"/>
    </source>
</evidence>
<dbReference type="Gene3D" id="1.20.5.3310">
    <property type="match status" value="1"/>
</dbReference>
<dbReference type="AlphaFoldDB" id="A0A2U1SN02"/>
<feature type="compositionally biased region" description="Low complexity" evidence="8">
    <location>
        <begin position="129"/>
        <end position="146"/>
    </location>
</feature>
<protein>
    <submittedName>
        <fullName evidence="9">Twin-arginine translocase subunit TatB</fullName>
    </submittedName>
</protein>
<evidence type="ECO:0000313" key="10">
    <source>
        <dbReference type="Proteomes" id="UP000245137"/>
    </source>
</evidence>
<organism evidence="9 10">
    <name type="scientific">Methylosinus sporium</name>
    <dbReference type="NCBI Taxonomy" id="428"/>
    <lineage>
        <taxon>Bacteria</taxon>
        <taxon>Pseudomonadati</taxon>
        <taxon>Pseudomonadota</taxon>
        <taxon>Alphaproteobacteria</taxon>
        <taxon>Hyphomicrobiales</taxon>
        <taxon>Methylocystaceae</taxon>
        <taxon>Methylosinus</taxon>
    </lineage>
</organism>
<keyword evidence="3" id="KW-0812">Transmembrane</keyword>
<comment type="subcellular location">
    <subcellularLocation>
        <location evidence="1">Membrane</location>
        <topology evidence="1">Single-pass membrane protein</topology>
    </subcellularLocation>
</comment>
<feature type="region of interest" description="Disordered" evidence="8">
    <location>
        <begin position="92"/>
        <end position="146"/>
    </location>
</feature>
<keyword evidence="10" id="KW-1185">Reference proteome</keyword>
<dbReference type="RefSeq" id="WP_108918142.1">
    <property type="nucleotide sequence ID" value="NZ_BGJY01000007.1"/>
</dbReference>
<evidence type="ECO:0000313" key="9">
    <source>
        <dbReference type="EMBL" id="PWB92975.1"/>
    </source>
</evidence>
<keyword evidence="5" id="KW-1133">Transmembrane helix</keyword>
<keyword evidence="4" id="KW-0653">Protein transport</keyword>
<name>A0A2U1SN02_METSR</name>
<gene>
    <name evidence="9" type="ORF">C5689_15380</name>
</gene>
<dbReference type="Pfam" id="PF02416">
    <property type="entry name" value="TatA_B_E"/>
    <property type="match status" value="1"/>
</dbReference>
<evidence type="ECO:0000256" key="7">
    <source>
        <dbReference type="ARBA" id="ARBA00023136"/>
    </source>
</evidence>
<keyword evidence="2" id="KW-0813">Transport</keyword>
<keyword evidence="6" id="KW-0811">Translocation</keyword>
<evidence type="ECO:0000256" key="4">
    <source>
        <dbReference type="ARBA" id="ARBA00022927"/>
    </source>
</evidence>
<accession>A0A2U1SN02</accession>
<sequence>MFDLDPGKLIVIGIVALVAIPTKDLPRVLRQIGQVTGRMRRMAAEFQGQFMDAMREAEIADLHKNLKSEVDSAFAGVGKDVAFDPLKEAREQIVGAIEGPPAPLSDDEAKAEEPAPALEAPAAHETRQPSESAPSSEVSPPESLPK</sequence>